<dbReference type="AlphaFoldDB" id="A0A4R4Z9E9"/>
<dbReference type="Proteomes" id="UP000295124">
    <property type="component" value="Unassembled WGS sequence"/>
</dbReference>
<name>A0A4R4Z9E9_9ACTN</name>
<evidence type="ECO:0000313" key="2">
    <source>
        <dbReference type="EMBL" id="TDD54908.1"/>
    </source>
</evidence>
<reference evidence="2 3" key="1">
    <citation type="submission" date="2019-03" db="EMBL/GenBank/DDBJ databases">
        <title>Draft genome sequences of novel Actinobacteria.</title>
        <authorList>
            <person name="Sahin N."/>
            <person name="Ay H."/>
            <person name="Saygin H."/>
        </authorList>
    </citation>
    <scope>NUCLEOTIDE SEQUENCE [LARGE SCALE GENOMIC DNA]</scope>
    <source>
        <strain evidence="2 3">JCM 13523</strain>
    </source>
</reference>
<sequence length="61" mass="6206">MKKTTVVRAGLSGAVAGLFVAAALVSPLVALATDEAPEKAAGDKKVEVIKAADREVGTVKW</sequence>
<gene>
    <name evidence="2" type="ORF">E1263_26620</name>
</gene>
<keyword evidence="1" id="KW-0732">Signal</keyword>
<evidence type="ECO:0000256" key="1">
    <source>
        <dbReference type="SAM" id="SignalP"/>
    </source>
</evidence>
<accession>A0A4R4Z9E9</accession>
<feature type="chain" id="PRO_5020758780" evidence="1">
    <location>
        <begin position="33"/>
        <end position="61"/>
    </location>
</feature>
<keyword evidence="3" id="KW-1185">Reference proteome</keyword>
<proteinExistence type="predicted"/>
<dbReference type="EMBL" id="SMKX01000091">
    <property type="protein sequence ID" value="TDD54908.1"/>
    <property type="molecule type" value="Genomic_DNA"/>
</dbReference>
<organism evidence="2 3">
    <name type="scientific">Kribbella antibiotica</name>
    <dbReference type="NCBI Taxonomy" id="190195"/>
    <lineage>
        <taxon>Bacteria</taxon>
        <taxon>Bacillati</taxon>
        <taxon>Actinomycetota</taxon>
        <taxon>Actinomycetes</taxon>
        <taxon>Propionibacteriales</taxon>
        <taxon>Kribbellaceae</taxon>
        <taxon>Kribbella</taxon>
    </lineage>
</organism>
<feature type="signal peptide" evidence="1">
    <location>
        <begin position="1"/>
        <end position="32"/>
    </location>
</feature>
<comment type="caution">
    <text evidence="2">The sequence shown here is derived from an EMBL/GenBank/DDBJ whole genome shotgun (WGS) entry which is preliminary data.</text>
</comment>
<protein>
    <submittedName>
        <fullName evidence="2">Uncharacterized protein</fullName>
    </submittedName>
</protein>
<evidence type="ECO:0000313" key="3">
    <source>
        <dbReference type="Proteomes" id="UP000295124"/>
    </source>
</evidence>